<reference evidence="2 3" key="1">
    <citation type="submission" date="2024-10" db="EMBL/GenBank/DDBJ databases">
        <authorList>
            <person name="Kim D."/>
        </authorList>
    </citation>
    <scope>NUCLEOTIDE SEQUENCE [LARGE SCALE GENOMIC DNA]</scope>
    <source>
        <strain evidence="2">Taebaek</strain>
    </source>
</reference>
<feature type="compositionally biased region" description="Basic and acidic residues" evidence="1">
    <location>
        <begin position="212"/>
        <end position="224"/>
    </location>
</feature>
<proteinExistence type="predicted"/>
<gene>
    <name evidence="2" type="ORF">niasHS_016925</name>
</gene>
<protein>
    <submittedName>
        <fullName evidence="2">Uncharacterized protein</fullName>
    </submittedName>
</protein>
<feature type="region of interest" description="Disordered" evidence="1">
    <location>
        <begin position="1"/>
        <end position="82"/>
    </location>
</feature>
<dbReference type="AlphaFoldDB" id="A0ABD2HSF3"/>
<dbReference type="Proteomes" id="UP001620645">
    <property type="component" value="Unassembled WGS sequence"/>
</dbReference>
<dbReference type="EMBL" id="JBICCN010000431">
    <property type="protein sequence ID" value="KAL3069043.1"/>
    <property type="molecule type" value="Genomic_DNA"/>
</dbReference>
<evidence type="ECO:0000256" key="1">
    <source>
        <dbReference type="SAM" id="MobiDB-lite"/>
    </source>
</evidence>
<keyword evidence="3" id="KW-1185">Reference proteome</keyword>
<sequence>MDDTAVVGPQTTTAATKTHGEALREKILEQQKRTDDDDDDTADVSPQTTTAATTTHGEALREKILEQQKRTDDDDDTADVSPQITTTAIKTHGEALKEKILQEQKDIVDAKPNSKHDGGSGTDEKMTRGQSLIAGIKQSAEQKREWVPPQENDDDGRAPKHGEMLWKLLRSTAPLNQQQMGDVIHHQFAGAEHTRGQVLMELLKNILEEKTDAADAQQHPDHLQKPAHLSSTLRRGEALKELIKKTQNEPLHKSTEKTRGEILKLMLEHMKFSREEEVSFEKLVANQQKESTAAEFVFNDLAQRFVLITGAGVLHVDVSKHLAYVLGFDNSRLFHGEQSRYMPDLSGGVKQLYVYAPKLIEECIIGDRMAPLLRVVNVSAAPVSGGGTDVPEIIYTNEIFHSLQNKRISEIRIEIQNAFGRYVKFNWGTCIVTLHFRRKLF</sequence>
<evidence type="ECO:0000313" key="3">
    <source>
        <dbReference type="Proteomes" id="UP001620645"/>
    </source>
</evidence>
<name>A0ABD2HSF3_HETSC</name>
<comment type="caution">
    <text evidence="2">The sequence shown here is derived from an EMBL/GenBank/DDBJ whole genome shotgun (WGS) entry which is preliminary data.</text>
</comment>
<feature type="compositionally biased region" description="Basic and acidic residues" evidence="1">
    <location>
        <begin position="104"/>
        <end position="127"/>
    </location>
</feature>
<organism evidence="2 3">
    <name type="scientific">Heterodera schachtii</name>
    <name type="common">Sugarbeet cyst nematode worm</name>
    <name type="synonym">Tylenchus schachtii</name>
    <dbReference type="NCBI Taxonomy" id="97005"/>
    <lineage>
        <taxon>Eukaryota</taxon>
        <taxon>Metazoa</taxon>
        <taxon>Ecdysozoa</taxon>
        <taxon>Nematoda</taxon>
        <taxon>Chromadorea</taxon>
        <taxon>Rhabditida</taxon>
        <taxon>Tylenchina</taxon>
        <taxon>Tylenchomorpha</taxon>
        <taxon>Tylenchoidea</taxon>
        <taxon>Heteroderidae</taxon>
        <taxon>Heteroderinae</taxon>
        <taxon>Heterodera</taxon>
    </lineage>
</organism>
<evidence type="ECO:0000313" key="2">
    <source>
        <dbReference type="EMBL" id="KAL3069043.1"/>
    </source>
</evidence>
<feature type="compositionally biased region" description="Basic and acidic residues" evidence="1">
    <location>
        <begin position="58"/>
        <end position="72"/>
    </location>
</feature>
<feature type="region of interest" description="Disordered" evidence="1">
    <location>
        <begin position="212"/>
        <end position="231"/>
    </location>
</feature>
<feature type="compositionally biased region" description="Basic and acidic residues" evidence="1">
    <location>
        <begin position="18"/>
        <end position="35"/>
    </location>
</feature>
<feature type="region of interest" description="Disordered" evidence="1">
    <location>
        <begin position="104"/>
        <end position="160"/>
    </location>
</feature>
<accession>A0ABD2HSF3</accession>